<comment type="caution">
    <text evidence="1">The sequence shown here is derived from an EMBL/GenBank/DDBJ whole genome shotgun (WGS) entry which is preliminary data.</text>
</comment>
<gene>
    <name evidence="1" type="ORF">JJB74_14010</name>
</gene>
<evidence type="ECO:0000313" key="1">
    <source>
        <dbReference type="EMBL" id="MBK4735733.1"/>
    </source>
</evidence>
<organism evidence="1 2">
    <name type="scientific">Noviherbaspirillum pedocola</name>
    <dbReference type="NCBI Taxonomy" id="2801341"/>
    <lineage>
        <taxon>Bacteria</taxon>
        <taxon>Pseudomonadati</taxon>
        <taxon>Pseudomonadota</taxon>
        <taxon>Betaproteobacteria</taxon>
        <taxon>Burkholderiales</taxon>
        <taxon>Oxalobacteraceae</taxon>
        <taxon>Noviherbaspirillum</taxon>
    </lineage>
</organism>
<accession>A0A934W7L6</accession>
<dbReference type="Proteomes" id="UP000622890">
    <property type="component" value="Unassembled WGS sequence"/>
</dbReference>
<sequence length="74" mass="7959">MRRLANVTFPVADPLGVVAVFQRGDSFPEVASDEEGWGPWLLLRGEAGATMPGLASGVFRVGTWPWPEEEGNAC</sequence>
<dbReference type="EMBL" id="JAEPBG010000005">
    <property type="protein sequence ID" value="MBK4735733.1"/>
    <property type="molecule type" value="Genomic_DNA"/>
</dbReference>
<name>A0A934W7L6_9BURK</name>
<evidence type="ECO:0000313" key="2">
    <source>
        <dbReference type="Proteomes" id="UP000622890"/>
    </source>
</evidence>
<reference evidence="1" key="1">
    <citation type="submission" date="2021-01" db="EMBL/GenBank/DDBJ databases">
        <title>Genome sequence of strain Noviherbaspirillum sp. DKR-6.</title>
        <authorList>
            <person name="Chaudhary D.K."/>
        </authorList>
    </citation>
    <scope>NUCLEOTIDE SEQUENCE</scope>
    <source>
        <strain evidence="1">DKR-6</strain>
    </source>
</reference>
<proteinExistence type="predicted"/>
<protein>
    <submittedName>
        <fullName evidence="1">Uncharacterized protein</fullName>
    </submittedName>
</protein>
<dbReference type="AlphaFoldDB" id="A0A934W7L6"/>
<keyword evidence="2" id="KW-1185">Reference proteome</keyword>
<dbReference type="RefSeq" id="WP_200592506.1">
    <property type="nucleotide sequence ID" value="NZ_JAEPBG010000005.1"/>
</dbReference>